<keyword evidence="2" id="KW-0808">Transferase</keyword>
<dbReference type="RefSeq" id="WP_164365377.1">
    <property type="nucleotide sequence ID" value="NZ_CP066776.1"/>
</dbReference>
<reference evidence="2 3" key="1">
    <citation type="submission" date="2020-12" db="EMBL/GenBank/DDBJ databases">
        <title>Sulforoseuscoccus oceanibium gen. nov., sp. nov., a representative of the phylum Verrucomicrobia with special cytoplasmic membrane, and proposal of Sulforoseuscoccusaceae fam. nov.</title>
        <authorList>
            <person name="Xi F."/>
        </authorList>
    </citation>
    <scope>NUCLEOTIDE SEQUENCE [LARGE SCALE GENOMIC DNA]</scope>
    <source>
        <strain evidence="2 3">T37</strain>
    </source>
</reference>
<dbReference type="GO" id="GO:0016740">
    <property type="term" value="F:transferase activity"/>
    <property type="evidence" value="ECO:0007669"/>
    <property type="project" value="UniProtKB-KW"/>
</dbReference>
<evidence type="ECO:0000259" key="1">
    <source>
        <dbReference type="Pfam" id="PF00535"/>
    </source>
</evidence>
<dbReference type="EMBL" id="CP066776">
    <property type="protein sequence ID" value="QQL44999.1"/>
    <property type="molecule type" value="Genomic_DNA"/>
</dbReference>
<dbReference type="Proteomes" id="UP000475117">
    <property type="component" value="Chromosome"/>
</dbReference>
<dbReference type="Pfam" id="PF00535">
    <property type="entry name" value="Glycos_transf_2"/>
    <property type="match status" value="1"/>
</dbReference>
<evidence type="ECO:0000313" key="3">
    <source>
        <dbReference type="Proteomes" id="UP000475117"/>
    </source>
</evidence>
<proteinExistence type="predicted"/>
<name>A0A6B3LAM7_9BACT</name>
<dbReference type="InterPro" id="IPR050834">
    <property type="entry name" value="Glycosyltransf_2"/>
</dbReference>
<dbReference type="AlphaFoldDB" id="A0A6B3LAM7"/>
<keyword evidence="3" id="KW-1185">Reference proteome</keyword>
<dbReference type="KEGG" id="soa:G3M56_014230"/>
<dbReference type="InterPro" id="IPR001173">
    <property type="entry name" value="Glyco_trans_2-like"/>
</dbReference>
<evidence type="ECO:0000313" key="2">
    <source>
        <dbReference type="EMBL" id="QQL44999.1"/>
    </source>
</evidence>
<dbReference type="PANTHER" id="PTHR43685">
    <property type="entry name" value="GLYCOSYLTRANSFERASE"/>
    <property type="match status" value="1"/>
</dbReference>
<accession>A0A6B3LAM7</accession>
<dbReference type="Gene3D" id="3.90.550.10">
    <property type="entry name" value="Spore Coat Polysaccharide Biosynthesis Protein SpsA, Chain A"/>
    <property type="match status" value="1"/>
</dbReference>
<dbReference type="InterPro" id="IPR029044">
    <property type="entry name" value="Nucleotide-diphossugar_trans"/>
</dbReference>
<dbReference type="PANTHER" id="PTHR43685:SF11">
    <property type="entry name" value="GLYCOSYLTRANSFERASE TAGX-RELATED"/>
    <property type="match status" value="1"/>
</dbReference>
<sequence length="422" mass="48454">MASSRLAVVIPVYNHAHYIVRGLRSVLDQTRPVDRIIVIDDGSKDDSVEVIRAMNEPRIELHTQENQNAFNTINRAIKMAAEDCDYIAILNSDDYYHLDRFEKLLPMLEANPDKQVICSAVQVIDEDSNDLAEDHERMKWFYAVWSVVDDKSVDTVEWMGLANFPATTSNVLGRAKYMAANPFRPYHFNHDYYFLTGAAWRDAIMVHNEKLVYYRVHATNTITSAPAPLMRELLRQHLDLLKDFRDELRADVAMRSRMKLYFRAAFDSVSSLHMGLLMMIYSDLLQDVSHEEILHKVNDLDEGEWEELRVFPNRHIVNHHERGGPLGNCSQMAEKLDIAKTKIDRLRAEKEAAVDHRRMVAAVHDSRWIAFGRTLGICKDLVGERGKTLPDKCDFLRDAIARSGWVKFGLAIGGCRRLKALS</sequence>
<organism evidence="2 3">
    <name type="scientific">Sulfuriroseicoccus oceanibius</name>
    <dbReference type="NCBI Taxonomy" id="2707525"/>
    <lineage>
        <taxon>Bacteria</taxon>
        <taxon>Pseudomonadati</taxon>
        <taxon>Verrucomicrobiota</taxon>
        <taxon>Verrucomicrobiia</taxon>
        <taxon>Verrucomicrobiales</taxon>
        <taxon>Verrucomicrobiaceae</taxon>
        <taxon>Sulfuriroseicoccus</taxon>
    </lineage>
</organism>
<dbReference type="CDD" id="cd00761">
    <property type="entry name" value="Glyco_tranf_GTA_type"/>
    <property type="match status" value="1"/>
</dbReference>
<protein>
    <submittedName>
        <fullName evidence="2">Glycosyltransferase family 2 protein</fullName>
    </submittedName>
</protein>
<dbReference type="SUPFAM" id="SSF53448">
    <property type="entry name" value="Nucleotide-diphospho-sugar transferases"/>
    <property type="match status" value="1"/>
</dbReference>
<gene>
    <name evidence="2" type="ORF">G3M56_014230</name>
</gene>
<feature type="domain" description="Glycosyltransferase 2-like" evidence="1">
    <location>
        <begin position="8"/>
        <end position="140"/>
    </location>
</feature>